<dbReference type="Pfam" id="PF13432">
    <property type="entry name" value="TPR_16"/>
    <property type="match status" value="4"/>
</dbReference>
<dbReference type="NCBIfam" id="TIGR02917">
    <property type="entry name" value="PEP_TPR_lipo"/>
    <property type="match status" value="1"/>
</dbReference>
<dbReference type="OrthoDB" id="5959200at2"/>
<gene>
    <name evidence="4" type="ORF">KT71_09987</name>
</gene>
<dbReference type="InterPro" id="IPR014266">
    <property type="entry name" value="PEP-CTERM_TPR_PrsT"/>
</dbReference>
<dbReference type="HOGENOM" id="CLU_007251_0_1_6"/>
<dbReference type="InterPro" id="IPR019734">
    <property type="entry name" value="TPR_rpt"/>
</dbReference>
<evidence type="ECO:0000256" key="1">
    <source>
        <dbReference type="ARBA" id="ARBA00022737"/>
    </source>
</evidence>
<reference evidence="4 5" key="1">
    <citation type="journal article" date="2007" name="Proc. Natl. Acad. Sci. U.S.A.">
        <title>Characterization of a marine gammaproteobacterium capable of aerobic anoxygenic photosynthesis.</title>
        <authorList>
            <person name="Fuchs B.M."/>
            <person name="Spring S."/>
            <person name="Teeling H."/>
            <person name="Quast C."/>
            <person name="Wulf J."/>
            <person name="Schattenhofer M."/>
            <person name="Yan S."/>
            <person name="Ferriera S."/>
            <person name="Johnson J."/>
            <person name="Glockner F.O."/>
            <person name="Amann R."/>
        </authorList>
    </citation>
    <scope>NUCLEOTIDE SEQUENCE [LARGE SCALE GENOMIC DNA]</scope>
    <source>
        <strain evidence="4">KT71</strain>
    </source>
</reference>
<evidence type="ECO:0000256" key="2">
    <source>
        <dbReference type="ARBA" id="ARBA00022803"/>
    </source>
</evidence>
<protein>
    <submittedName>
        <fullName evidence="4">Putative PEP-CTERM system TPR-repeat protein lipoprotein</fullName>
    </submittedName>
</protein>
<dbReference type="Pfam" id="PF14559">
    <property type="entry name" value="TPR_19"/>
    <property type="match status" value="2"/>
</dbReference>
<dbReference type="InterPro" id="IPR011990">
    <property type="entry name" value="TPR-like_helical_dom_sf"/>
</dbReference>
<accession>A4A578</accession>
<evidence type="ECO:0000313" key="4">
    <source>
        <dbReference type="EMBL" id="EAQ98949.1"/>
    </source>
</evidence>
<keyword evidence="5" id="KW-1185">Reference proteome</keyword>
<feature type="repeat" description="TPR" evidence="3">
    <location>
        <begin position="267"/>
        <end position="300"/>
    </location>
</feature>
<dbReference type="PROSITE" id="PS50005">
    <property type="entry name" value="TPR"/>
    <property type="match status" value="1"/>
</dbReference>
<dbReference type="PROSITE" id="PS51257">
    <property type="entry name" value="PROKAR_LIPOPROTEIN"/>
    <property type="match status" value="1"/>
</dbReference>
<dbReference type="EMBL" id="AAOA02000003">
    <property type="protein sequence ID" value="EAQ98949.1"/>
    <property type="molecule type" value="Genomic_DNA"/>
</dbReference>
<keyword evidence="2 3" id="KW-0802">TPR repeat</keyword>
<keyword evidence="4" id="KW-0449">Lipoprotein</keyword>
<comment type="caution">
    <text evidence="4">The sequence shown here is derived from an EMBL/GenBank/DDBJ whole genome shotgun (WGS) entry which is preliminary data.</text>
</comment>
<dbReference type="SUPFAM" id="SSF48452">
    <property type="entry name" value="TPR-like"/>
    <property type="match status" value="4"/>
</dbReference>
<evidence type="ECO:0000256" key="3">
    <source>
        <dbReference type="PROSITE-ProRule" id="PRU00339"/>
    </source>
</evidence>
<proteinExistence type="predicted"/>
<dbReference type="Proteomes" id="UP000019205">
    <property type="component" value="Chromosome"/>
</dbReference>
<dbReference type="eggNOG" id="COG0457">
    <property type="taxonomic scope" value="Bacteria"/>
</dbReference>
<keyword evidence="1" id="KW-0677">Repeat</keyword>
<evidence type="ECO:0000313" key="5">
    <source>
        <dbReference type="Proteomes" id="UP000019205"/>
    </source>
</evidence>
<dbReference type="AlphaFoldDB" id="A4A578"/>
<dbReference type="PANTHER" id="PTHR45586">
    <property type="entry name" value="TPR REPEAT-CONTAINING PROTEIN PA4667"/>
    <property type="match status" value="1"/>
</dbReference>
<organism evidence="4 5">
    <name type="scientific">Congregibacter litoralis KT71</name>
    <dbReference type="NCBI Taxonomy" id="314285"/>
    <lineage>
        <taxon>Bacteria</taxon>
        <taxon>Pseudomonadati</taxon>
        <taxon>Pseudomonadota</taxon>
        <taxon>Gammaproteobacteria</taxon>
        <taxon>Cellvibrionales</taxon>
        <taxon>Halieaceae</taxon>
        <taxon>Congregibacter</taxon>
    </lineage>
</organism>
<dbReference type="RefSeq" id="WP_008294425.1">
    <property type="nucleotide sequence ID" value="NZ_CM002299.1"/>
</dbReference>
<dbReference type="Pfam" id="PF13181">
    <property type="entry name" value="TPR_8"/>
    <property type="match status" value="1"/>
</dbReference>
<reference evidence="4 5" key="2">
    <citation type="journal article" date="2009" name="PLoS ONE">
        <title>The photosynthetic apparatus and its regulation in the aerobic gammaproteobacterium Congregibacter litoralis gen. nov., sp. nov.</title>
        <authorList>
            <person name="Spring S."/>
            <person name="Lunsdorf H."/>
            <person name="Fuchs B.M."/>
            <person name="Tindall B.J."/>
        </authorList>
    </citation>
    <scope>NUCLEOTIDE SEQUENCE [LARGE SCALE GENOMIC DNA]</scope>
    <source>
        <strain evidence="4">KT71</strain>
    </source>
</reference>
<dbReference type="STRING" id="314285.KT71_09987"/>
<dbReference type="InterPro" id="IPR051012">
    <property type="entry name" value="CellSynth/LPSAsmb/PSIAsmb"/>
</dbReference>
<dbReference type="Gene3D" id="1.25.40.10">
    <property type="entry name" value="Tetratricopeptide repeat domain"/>
    <property type="match status" value="4"/>
</dbReference>
<name>A4A578_9GAMM</name>
<dbReference type="SMART" id="SM00028">
    <property type="entry name" value="TPR"/>
    <property type="match status" value="17"/>
</dbReference>
<sequence length="928" mass="101299">MFDRSGYAIGIGLLMALLVACSGSENESEQKLLARASSALEAGKIDAAMVDLKTALQQNPGSAAARVLLGDAYMVQREAEMAAAEFLRAHEIGGQVDSQVRYAQALIAAGDTDTLLTLHESDDLTAADAPLYQAALARAYSLTGNYEAATEAVNRALAADAADPYIRSSEALVLLRQGGNVFGAADILAGITDDYPLNDEAWSLRADVARYQQDYASAAKWYGKVAEINPDRIAERLHLVGALIELGRSDEADSKLAELEELELENPGVNFARGRLLFDKGEYSLALEELNQVLGVLPEHTAALYLAATANLQQGNLATAERQLIKLVAEQPSNVPARLQLASVYLQRNDALATERVAREILQLEEKNIAAMRLLALALVAQGEYVESEQLYQQLATLKPDSVEDRTGLGATQLLLGDTASGIVELEKALAMDPKNAQLRERLIGAYLASDRIDLAREAVAGYQSESPDDTRPQIFAARFALQTGERDKAREIFESVLVKEPGNINANGGLAIMALNERNIDEARQHFYSILEFHPTNVQTLMNLATLEEQAGNTDAMLDALNRAMSADPQALPPRLALARYEIIQENPRKAEALLDTVREHHTNSFELHQLLAAAFMASRQTTQAVTSGRQMLRLRPNDPASLAYVARLEQNDGQLGAAREHAERVLALTSDNVEMRKLIVETLLAQNMPNRAAAELAKLPSTVRAAPGVAKVEGQLAMLQDRPADAEVLFQRAFEIEPDSQLAVFLNIAKWEQDKRKEAIDNLEAWLTEHPDDLAVRSKLAAWQLAVGNEKRAKAHYNFLIEIAPENPMVLNNLAWLNRETSPELALNYAKKAHALAPESVLIMDTYAMVQRSIGNKEEALALSDLALSTDKKLDPELQFNRALILIDADREEDAIEILAKLVAGAEFAQQSEARALLGSILSDGP</sequence>
<dbReference type="PANTHER" id="PTHR45586:SF1">
    <property type="entry name" value="LIPOPOLYSACCHARIDE ASSEMBLY PROTEIN B"/>
    <property type="match status" value="1"/>
</dbReference>